<reference evidence="3" key="1">
    <citation type="submission" date="2022-12" db="EMBL/GenBank/DDBJ databases">
        <title>Paracoccus sp. EF6 isolated from a lake water.</title>
        <authorList>
            <person name="Liu H."/>
        </authorList>
    </citation>
    <scope>NUCLEOTIDE SEQUENCE</scope>
    <source>
        <strain evidence="3">EF6</strain>
    </source>
</reference>
<evidence type="ECO:0000256" key="1">
    <source>
        <dbReference type="SAM" id="SignalP"/>
    </source>
</evidence>
<dbReference type="SUPFAM" id="SSF56935">
    <property type="entry name" value="Porins"/>
    <property type="match status" value="1"/>
</dbReference>
<feature type="chain" id="PRO_5045957551" evidence="1">
    <location>
        <begin position="21"/>
        <end position="356"/>
    </location>
</feature>
<gene>
    <name evidence="3" type="ORF">OU682_15600</name>
</gene>
<evidence type="ECO:0000313" key="4">
    <source>
        <dbReference type="Proteomes" id="UP001149822"/>
    </source>
</evidence>
<dbReference type="RefSeq" id="WP_268943099.1">
    <property type="nucleotide sequence ID" value="NZ_JAPTYD010000027.1"/>
</dbReference>
<evidence type="ECO:0000259" key="2">
    <source>
        <dbReference type="Pfam" id="PF13609"/>
    </source>
</evidence>
<dbReference type="Gene3D" id="2.40.160.10">
    <property type="entry name" value="Porin"/>
    <property type="match status" value="1"/>
</dbReference>
<dbReference type="Pfam" id="PF13609">
    <property type="entry name" value="Porin_4"/>
    <property type="match status" value="1"/>
</dbReference>
<keyword evidence="1" id="KW-0732">Signal</keyword>
<organism evidence="3 4">
    <name type="scientific">Paracoccus benzoatiresistens</name>
    <dbReference type="NCBI Taxonomy" id="2997341"/>
    <lineage>
        <taxon>Bacteria</taxon>
        <taxon>Pseudomonadati</taxon>
        <taxon>Pseudomonadota</taxon>
        <taxon>Alphaproteobacteria</taxon>
        <taxon>Rhodobacterales</taxon>
        <taxon>Paracoccaceae</taxon>
        <taxon>Paracoccus</taxon>
    </lineage>
</organism>
<name>A0ABT4J7H4_9RHOB</name>
<feature type="signal peptide" evidence="1">
    <location>
        <begin position="1"/>
        <end position="20"/>
    </location>
</feature>
<comment type="caution">
    <text evidence="3">The sequence shown here is derived from an EMBL/GenBank/DDBJ whole genome shotgun (WGS) entry which is preliminary data.</text>
</comment>
<dbReference type="EMBL" id="JAPTYD010000027">
    <property type="protein sequence ID" value="MCZ0963043.1"/>
    <property type="molecule type" value="Genomic_DNA"/>
</dbReference>
<accession>A0ABT4J7H4</accession>
<dbReference type="InterPro" id="IPR023614">
    <property type="entry name" value="Porin_dom_sf"/>
</dbReference>
<feature type="domain" description="Porin" evidence="2">
    <location>
        <begin position="7"/>
        <end position="338"/>
    </location>
</feature>
<dbReference type="Proteomes" id="UP001149822">
    <property type="component" value="Unassembled WGS sequence"/>
</dbReference>
<dbReference type="InterPro" id="IPR033900">
    <property type="entry name" value="Gram_neg_porin_domain"/>
</dbReference>
<sequence>MKKALIASTALVLTAGVAAADVTISGYGRTGVIYYESDDDSININESRVQSRVRMNIDASTSTDQGVDFGARVRLQWDQGGLDDDLLNRLRGVEGITLDEFLNSQNGTGAEPNAGKLYVTASGLTVEVGNVDTAMDSSGLIYATELGAYDRSVGFSGVVGAFFAYSARPYVLEQIDRLGIRAVYAIDNLTVQASYIDPDQSGRISDLVDEDGEVLFPNTEEEFGVAVDYTWNERLELSAAYTKDGLGIADNDIFFIGARYAVMENARIGLNYVDTPDEDENGGVGNTFALYGDYTLADGLTNIEAYIANNDRDSNETDTSFGVGVNYDLGGARLGASLQSDYQERITADMGVRFDF</sequence>
<proteinExistence type="predicted"/>
<protein>
    <submittedName>
        <fullName evidence="3">Porin</fullName>
    </submittedName>
</protein>
<evidence type="ECO:0000313" key="3">
    <source>
        <dbReference type="EMBL" id="MCZ0963043.1"/>
    </source>
</evidence>
<keyword evidence="4" id="KW-1185">Reference proteome</keyword>